<dbReference type="InterPro" id="IPR003594">
    <property type="entry name" value="HATPase_dom"/>
</dbReference>
<keyword evidence="5" id="KW-0597">Phosphoprotein</keyword>
<dbReference type="SMART" id="SM00388">
    <property type="entry name" value="HisKA"/>
    <property type="match status" value="1"/>
</dbReference>
<evidence type="ECO:0000256" key="4">
    <source>
        <dbReference type="ARBA" id="ARBA00022475"/>
    </source>
</evidence>
<keyword evidence="19" id="KW-1185">Reference proteome</keyword>
<gene>
    <name evidence="18" type="ORF">N6H18_02740</name>
</gene>
<feature type="transmembrane region" description="Helical" evidence="15">
    <location>
        <begin position="181"/>
        <end position="204"/>
    </location>
</feature>
<evidence type="ECO:0000259" key="16">
    <source>
        <dbReference type="PROSITE" id="PS50109"/>
    </source>
</evidence>
<dbReference type="PANTHER" id="PTHR45528:SF1">
    <property type="entry name" value="SENSOR HISTIDINE KINASE CPXA"/>
    <property type="match status" value="1"/>
</dbReference>
<dbReference type="Pfam" id="PF00512">
    <property type="entry name" value="HisKA"/>
    <property type="match status" value="1"/>
</dbReference>
<feature type="transmembrane region" description="Helical" evidence="15">
    <location>
        <begin position="720"/>
        <end position="741"/>
    </location>
</feature>
<comment type="catalytic activity">
    <reaction evidence="1">
        <text>ATP + protein L-histidine = ADP + protein N-phospho-L-histidine.</text>
        <dbReference type="EC" id="2.7.13.3"/>
    </reaction>
</comment>
<feature type="transmembrane region" description="Helical" evidence="15">
    <location>
        <begin position="422"/>
        <end position="441"/>
    </location>
</feature>
<evidence type="ECO:0000256" key="3">
    <source>
        <dbReference type="ARBA" id="ARBA00012438"/>
    </source>
</evidence>
<evidence type="ECO:0000256" key="1">
    <source>
        <dbReference type="ARBA" id="ARBA00000085"/>
    </source>
</evidence>
<dbReference type="PRINTS" id="PR00344">
    <property type="entry name" value="BCTRLSENSOR"/>
</dbReference>
<dbReference type="PROSITE" id="PS50109">
    <property type="entry name" value="HIS_KIN"/>
    <property type="match status" value="1"/>
</dbReference>
<dbReference type="Gene3D" id="6.10.340.10">
    <property type="match status" value="1"/>
</dbReference>
<feature type="transmembrane region" description="Helical" evidence="15">
    <location>
        <begin position="257"/>
        <end position="277"/>
    </location>
</feature>
<evidence type="ECO:0000256" key="13">
    <source>
        <dbReference type="ARBA" id="ARBA00023136"/>
    </source>
</evidence>
<dbReference type="InterPro" id="IPR003661">
    <property type="entry name" value="HisK_dim/P_dom"/>
</dbReference>
<keyword evidence="13 15" id="KW-0472">Membrane</keyword>
<evidence type="ECO:0000256" key="6">
    <source>
        <dbReference type="ARBA" id="ARBA00022679"/>
    </source>
</evidence>
<evidence type="ECO:0000256" key="9">
    <source>
        <dbReference type="ARBA" id="ARBA00022777"/>
    </source>
</evidence>
<dbReference type="PANTHER" id="PTHR45528">
    <property type="entry name" value="SENSOR HISTIDINE KINASE CPXA"/>
    <property type="match status" value="1"/>
</dbReference>
<evidence type="ECO:0000256" key="7">
    <source>
        <dbReference type="ARBA" id="ARBA00022692"/>
    </source>
</evidence>
<dbReference type="RefSeq" id="WP_262310305.1">
    <property type="nucleotide sequence ID" value="NZ_CP106679.1"/>
</dbReference>
<evidence type="ECO:0000256" key="15">
    <source>
        <dbReference type="SAM" id="Phobius"/>
    </source>
</evidence>
<feature type="transmembrane region" description="Helical" evidence="15">
    <location>
        <begin position="687"/>
        <end position="708"/>
    </location>
</feature>
<keyword evidence="14" id="KW-0175">Coiled coil</keyword>
<dbReference type="SUPFAM" id="SSF55874">
    <property type="entry name" value="ATPase domain of HSP90 chaperone/DNA topoisomerase II/histidine kinase"/>
    <property type="match status" value="1"/>
</dbReference>
<organism evidence="18 19">
    <name type="scientific">Reichenbachiella agarivorans</name>
    <dbReference type="NCBI Taxonomy" id="2979464"/>
    <lineage>
        <taxon>Bacteria</taxon>
        <taxon>Pseudomonadati</taxon>
        <taxon>Bacteroidota</taxon>
        <taxon>Cytophagia</taxon>
        <taxon>Cytophagales</taxon>
        <taxon>Reichenbachiellaceae</taxon>
        <taxon>Reichenbachiella</taxon>
    </lineage>
</organism>
<feature type="coiled-coil region" evidence="14">
    <location>
        <begin position="951"/>
        <end position="978"/>
    </location>
</feature>
<comment type="subcellular location">
    <subcellularLocation>
        <location evidence="2">Cell membrane</location>
        <topology evidence="2">Multi-pass membrane protein</topology>
    </subcellularLocation>
</comment>
<keyword evidence="6" id="KW-0808">Transferase</keyword>
<keyword evidence="11 15" id="KW-1133">Transmembrane helix</keyword>
<dbReference type="InterPro" id="IPR004358">
    <property type="entry name" value="Sig_transdc_His_kin-like_C"/>
</dbReference>
<dbReference type="EMBL" id="CP106679">
    <property type="protein sequence ID" value="UXP32873.1"/>
    <property type="molecule type" value="Genomic_DNA"/>
</dbReference>
<keyword evidence="9 18" id="KW-0418">Kinase</keyword>
<keyword evidence="4" id="KW-1003">Cell membrane</keyword>
<dbReference type="InterPro" id="IPR003660">
    <property type="entry name" value="HAMP_dom"/>
</dbReference>
<dbReference type="CDD" id="cd00082">
    <property type="entry name" value="HisKA"/>
    <property type="match status" value="1"/>
</dbReference>
<evidence type="ECO:0000256" key="14">
    <source>
        <dbReference type="SAM" id="Coils"/>
    </source>
</evidence>
<sequence length="1191" mass="136312">MAAFSGLILAGLFTYSQKDEAQIAADITKSVQKALVEINQGVSLIEQGKTSELSGDLDYILYNVRGDVLYWTDNSYIPPFEYFPFRTSEYIIANEQGEFLYQKKRITLEDQEVYVVVMISIRRKFNQSSTYLEDVYNRDIISHNVKITDESNSIPIKYLDEELFSIECSGNTYYNTQVNTIITGLLFVLFLGILISGFQFSYWINVKLGFLYGFFGLGVFLLVIRAVMTITVLPSSFVKLSIFEQSTFTYNWFYDTLGDSLINFTIVALLLVYAILYGRKFRLSLSKRLNVALGTVLLFFSYGALFAILNSISLLLGNSQISLDIAETMNFTLERFTAYLLIGVLSVIFFSVHYLAYHSLSSLKSSIQSMKRTHVICGLLSFVFLAWNTNFFLAFGLNVVYILGLYVFDMPQSLKALKFESINYLLFTVVIISIGGAFEIYKSYERNDLYRMQKFATYLQVDRDVEGEYLLSNILSQIKQDLVVNSKMLNPQSQLKSIERKIQRTYLNTYFSDYEINIHLFDKNGIGMSKKYRGMSINRVKKRYSAQEFQTSYENVFYDREMDINKRKRYICFTEVERYGDVNGYVEIELQLKKFSSRRVLPQLLLDRSIKSTTSYDYAMITNGEFIYVSGNYSYEADFDMEWLKRESLYNRGLDRHGYRHFAALVGDQVTVVSAPLYNTRDIVSNFSFLFIFLLMLTSIIGGARYLISDRRTSLNFSTKILIFTGGSFVIPLLLVAAAILSSTDNSYRKEIDKTNLRSTLLLAENLNDNFIEYETEVSSKEEFENSVAELATNASMDINVYDTKGKLMASSTPEIFESGIISEYLNPQAFEVLANQKKDQVAMDERIGSFLYKTIYVGINSPDDGSVLGYLAAPYFGSKSHLERQQLIVFTNIIIIFTFVFMVSIGIAYYVISRLTKPIMIIADRLHDTGFVQANQPIEWESDDEIGTLVHEYNNMLSKLEATKEELARNEKEAAWREMAKQVAHEIKNPLTPMKLTIQHLQRIMSKEGKDKKSLDILLSQIDTLDEIVTSFSHFAKMPTPLKEPFDIGYVLEKSIELHVDKRIELKIDDGDHTVLGDQKLFGRIFNNLILNAFQAMKNKENPWLQVRLKSKDDKILISFMDYGDGIPEDIRDKIFVPNFSTKDTGSGIGLAVAKRGIEHAGGSIWFNSEEGVGATFFIQMDNFNPKSVQ</sequence>
<feature type="transmembrane region" description="Helical" evidence="15">
    <location>
        <begin position="289"/>
        <end position="316"/>
    </location>
</feature>
<dbReference type="Proteomes" id="UP001065174">
    <property type="component" value="Chromosome"/>
</dbReference>
<dbReference type="SMART" id="SM00387">
    <property type="entry name" value="HATPase_c"/>
    <property type="match status" value="1"/>
</dbReference>
<dbReference type="InterPro" id="IPR005467">
    <property type="entry name" value="His_kinase_dom"/>
</dbReference>
<feature type="domain" description="Histidine kinase" evidence="16">
    <location>
        <begin position="983"/>
        <end position="1186"/>
    </location>
</feature>
<keyword evidence="7 15" id="KW-0812">Transmembrane</keyword>
<dbReference type="InterPro" id="IPR050398">
    <property type="entry name" value="HssS/ArlS-like"/>
</dbReference>
<keyword evidence="12" id="KW-0902">Two-component regulatory system</keyword>
<dbReference type="Gene3D" id="1.10.287.130">
    <property type="match status" value="1"/>
</dbReference>
<evidence type="ECO:0000256" key="2">
    <source>
        <dbReference type="ARBA" id="ARBA00004651"/>
    </source>
</evidence>
<feature type="transmembrane region" description="Helical" evidence="15">
    <location>
        <begin position="888"/>
        <end position="913"/>
    </location>
</feature>
<evidence type="ECO:0000259" key="17">
    <source>
        <dbReference type="PROSITE" id="PS50885"/>
    </source>
</evidence>
<proteinExistence type="predicted"/>
<evidence type="ECO:0000256" key="11">
    <source>
        <dbReference type="ARBA" id="ARBA00022989"/>
    </source>
</evidence>
<reference evidence="18" key="1">
    <citation type="submission" date="2022-09" db="EMBL/GenBank/DDBJ databases">
        <title>Comparative genomics and taxonomic characterization of three novel marine species of genus Reichenbachiella exhibiting antioxidant and polysaccharide degradation activities.</title>
        <authorList>
            <person name="Muhammad N."/>
            <person name="Lee Y.-J."/>
            <person name="Ko J."/>
            <person name="Kim S.-G."/>
        </authorList>
    </citation>
    <scope>NUCLEOTIDE SEQUENCE</scope>
    <source>
        <strain evidence="18">BKB1-1</strain>
    </source>
</reference>
<dbReference type="EC" id="2.7.13.3" evidence="3"/>
<dbReference type="PROSITE" id="PS50885">
    <property type="entry name" value="HAMP"/>
    <property type="match status" value="1"/>
</dbReference>
<dbReference type="SUPFAM" id="SSF47384">
    <property type="entry name" value="Homodimeric domain of signal transducing histidine kinase"/>
    <property type="match status" value="1"/>
</dbReference>
<feature type="domain" description="HAMP" evidence="17">
    <location>
        <begin position="936"/>
        <end position="966"/>
    </location>
</feature>
<keyword evidence="10" id="KW-0067">ATP-binding</keyword>
<dbReference type="Pfam" id="PF02518">
    <property type="entry name" value="HATPase_c"/>
    <property type="match status" value="1"/>
</dbReference>
<evidence type="ECO:0000256" key="5">
    <source>
        <dbReference type="ARBA" id="ARBA00022553"/>
    </source>
</evidence>
<evidence type="ECO:0000313" key="19">
    <source>
        <dbReference type="Proteomes" id="UP001065174"/>
    </source>
</evidence>
<name>A0ABY6CTT4_9BACT</name>
<dbReference type="GO" id="GO:0016301">
    <property type="term" value="F:kinase activity"/>
    <property type="evidence" value="ECO:0007669"/>
    <property type="project" value="UniProtKB-KW"/>
</dbReference>
<evidence type="ECO:0000256" key="8">
    <source>
        <dbReference type="ARBA" id="ARBA00022741"/>
    </source>
</evidence>
<feature type="transmembrane region" description="Helical" evidence="15">
    <location>
        <begin position="378"/>
        <end position="402"/>
    </location>
</feature>
<evidence type="ECO:0000256" key="12">
    <source>
        <dbReference type="ARBA" id="ARBA00023012"/>
    </source>
</evidence>
<protein>
    <recommendedName>
        <fullName evidence="3">histidine kinase</fullName>
        <ecNumber evidence="3">2.7.13.3</ecNumber>
    </recommendedName>
</protein>
<keyword evidence="8" id="KW-0547">Nucleotide-binding</keyword>
<dbReference type="InterPro" id="IPR036890">
    <property type="entry name" value="HATPase_C_sf"/>
</dbReference>
<accession>A0ABY6CTT4</accession>
<evidence type="ECO:0000256" key="10">
    <source>
        <dbReference type="ARBA" id="ARBA00022840"/>
    </source>
</evidence>
<dbReference type="Gene3D" id="3.30.565.10">
    <property type="entry name" value="Histidine kinase-like ATPase, C-terminal domain"/>
    <property type="match status" value="1"/>
</dbReference>
<feature type="transmembrane region" description="Helical" evidence="15">
    <location>
        <begin position="211"/>
        <end position="237"/>
    </location>
</feature>
<evidence type="ECO:0000313" key="18">
    <source>
        <dbReference type="EMBL" id="UXP32873.1"/>
    </source>
</evidence>
<feature type="transmembrane region" description="Helical" evidence="15">
    <location>
        <begin position="336"/>
        <end position="357"/>
    </location>
</feature>
<dbReference type="InterPro" id="IPR036097">
    <property type="entry name" value="HisK_dim/P_sf"/>
</dbReference>